<feature type="region of interest" description="Disordered" evidence="1">
    <location>
        <begin position="118"/>
        <end position="156"/>
    </location>
</feature>
<evidence type="ECO:0000256" key="1">
    <source>
        <dbReference type="SAM" id="MobiDB-lite"/>
    </source>
</evidence>
<dbReference type="Pfam" id="PF13240">
    <property type="entry name" value="Zn_Ribbon_1"/>
    <property type="match status" value="1"/>
</dbReference>
<name>A0AAW6AW70_CLOSY</name>
<gene>
    <name evidence="3" type="ORF">K5I21_10075</name>
    <name evidence="4" type="ORF">PM006_14330</name>
</gene>
<protein>
    <submittedName>
        <fullName evidence="3">Zinc ribbon domain-containing protein</fullName>
    </submittedName>
</protein>
<comment type="caution">
    <text evidence="3">The sequence shown here is derived from an EMBL/GenBank/DDBJ whole genome shotgun (WGS) entry which is preliminary data.</text>
</comment>
<evidence type="ECO:0000313" key="4">
    <source>
        <dbReference type="EMBL" id="MDB2001382.1"/>
    </source>
</evidence>
<dbReference type="EMBL" id="JAQLGM010000038">
    <property type="protein sequence ID" value="MDB2001382.1"/>
    <property type="molecule type" value="Genomic_DNA"/>
</dbReference>
<evidence type="ECO:0000259" key="2">
    <source>
        <dbReference type="Pfam" id="PF13240"/>
    </source>
</evidence>
<dbReference type="Proteomes" id="UP001300871">
    <property type="component" value="Unassembled WGS sequence"/>
</dbReference>
<dbReference type="Proteomes" id="UP001203136">
    <property type="component" value="Unassembled WGS sequence"/>
</dbReference>
<proteinExistence type="predicted"/>
<dbReference type="RefSeq" id="WP_003510533.1">
    <property type="nucleotide sequence ID" value="NZ_BAABZD010000017.1"/>
</dbReference>
<dbReference type="GeneID" id="57970657"/>
<reference evidence="3" key="1">
    <citation type="journal article" date="2022" name="Cell Host Microbe">
        <title>Colonization of the live biotherapeutic product VE303 and modulation of the microbiota and metabolites in healthy volunteers.</title>
        <authorList>
            <person name="Dsouza M."/>
            <person name="Menon R."/>
            <person name="Crossette E."/>
            <person name="Bhattarai S.K."/>
            <person name="Schneider J."/>
            <person name="Kim Y.G."/>
            <person name="Reddy S."/>
            <person name="Caballero S."/>
            <person name="Felix C."/>
            <person name="Cornacchione L."/>
            <person name="Hendrickson J."/>
            <person name="Watson A.R."/>
            <person name="Minot S.S."/>
            <person name="Greenfield N."/>
            <person name="Schopf L."/>
            <person name="Szabady R."/>
            <person name="Patarroyo J."/>
            <person name="Smith W."/>
            <person name="Harrison P."/>
            <person name="Kuijper E.J."/>
            <person name="Kelly C.P."/>
            <person name="Olle B."/>
            <person name="Bobilev D."/>
            <person name="Silber J.L."/>
            <person name="Bucci V."/>
            <person name="Roberts B."/>
            <person name="Faith J."/>
            <person name="Norman J.M."/>
        </authorList>
    </citation>
    <scope>NUCLEOTIDE SEQUENCE</scope>
    <source>
        <strain evidence="3">VE303-04</strain>
    </source>
</reference>
<evidence type="ECO:0000313" key="3">
    <source>
        <dbReference type="EMBL" id="MCK0086208.1"/>
    </source>
</evidence>
<feature type="compositionally biased region" description="Acidic residues" evidence="1">
    <location>
        <begin position="146"/>
        <end position="156"/>
    </location>
</feature>
<feature type="domain" description="Zinc-ribbon" evidence="2">
    <location>
        <begin position="95"/>
        <end position="116"/>
    </location>
</feature>
<sequence length="156" mass="17137">MAFLDELGKVISDKSKEAANKVKDITGVIQLKSKLSAEKEKVNKAYISLGKAYYDRHEAALEDEYADEFKIIQAGLIKMAVLEDEIAELEGTRVCAECGAKVEREALYCSKCGAPMEDKMAGASEDEDSEEPGLQFPVKTAADESIFAEEDSENEE</sequence>
<evidence type="ECO:0000313" key="5">
    <source>
        <dbReference type="Proteomes" id="UP001203136"/>
    </source>
</evidence>
<dbReference type="EMBL" id="JAINVB010000001">
    <property type="protein sequence ID" value="MCK0086208.1"/>
    <property type="molecule type" value="Genomic_DNA"/>
</dbReference>
<dbReference type="InterPro" id="IPR026870">
    <property type="entry name" value="Zinc_ribbon_dom"/>
</dbReference>
<reference evidence="4" key="2">
    <citation type="submission" date="2023-01" db="EMBL/GenBank/DDBJ databases">
        <title>Human gut microbiome strain richness.</title>
        <authorList>
            <person name="Chen-Liaw A."/>
        </authorList>
    </citation>
    <scope>NUCLEOTIDE SEQUENCE</scope>
    <source>
        <strain evidence="4">B1_m1001713B170214d0_201011</strain>
    </source>
</reference>
<organism evidence="3 5">
    <name type="scientific">Clostridium symbiosum</name>
    <name type="common">Bacteroides symbiosus</name>
    <dbReference type="NCBI Taxonomy" id="1512"/>
    <lineage>
        <taxon>Bacteria</taxon>
        <taxon>Bacillati</taxon>
        <taxon>Bacillota</taxon>
        <taxon>Clostridia</taxon>
        <taxon>Lachnospirales</taxon>
        <taxon>Lachnospiraceae</taxon>
        <taxon>Otoolea</taxon>
    </lineage>
</organism>
<accession>A0AAW6AW70</accession>
<dbReference type="AlphaFoldDB" id="A0AAW6AW70"/>